<sequence>MRLPFLLPSWSGSWWQCQCAGGGRKERGSRHREATVTGKEQTREAAAAVATGLYDSPAVKGVFTFCKAQTLETQPTQPTTSRIQPSQPSQQPMAPAADRRGCKHVHIRAVEAASVGLMRGDVLIWYGRLLIGRLAVKAGSTLGLGRRCRVRGRRGPERGKAPRPCLAYSQHSPSSPLHRPHWVWTLERVGAGPWHSSRNSQPASRLAPTQPSNPQPNSQPAPTHFTAGTHAIHSWHTRTHAPTLHDIGHALTARSITGWTVVALQLRHRAWPQNMTTAHCRLCGGTWRNCARNSTPDASSRSLYNFPFVLRRAAHKSTFLRTAGPAGEHPCRAAAKTTPRDPDGTQDER</sequence>
<dbReference type="EMBL" id="WJXW01000011">
    <property type="protein sequence ID" value="KAF9731968.1"/>
    <property type="molecule type" value="Genomic_DNA"/>
</dbReference>
<feature type="region of interest" description="Disordered" evidence="1">
    <location>
        <begin position="74"/>
        <end position="96"/>
    </location>
</feature>
<accession>A0A9P6GBB1</accession>
<gene>
    <name evidence="2" type="ORF">PMIN01_09897</name>
</gene>
<feature type="region of interest" description="Disordered" evidence="1">
    <location>
        <begin position="322"/>
        <end position="349"/>
    </location>
</feature>
<name>A0A9P6GBB1_9PLEO</name>
<dbReference type="OrthoDB" id="10668784at2759"/>
<comment type="caution">
    <text evidence="2">The sequence shown here is derived from an EMBL/GenBank/DDBJ whole genome shotgun (WGS) entry which is preliminary data.</text>
</comment>
<dbReference type="Proteomes" id="UP000756921">
    <property type="component" value="Unassembled WGS sequence"/>
</dbReference>
<reference evidence="2" key="1">
    <citation type="journal article" date="2020" name="Mol. Plant Microbe Interact.">
        <title>Genome Sequence of the Biocontrol Agent Coniothyrium minitans strain Conio (IMI 134523).</title>
        <authorList>
            <person name="Patel D."/>
            <person name="Shittu T.A."/>
            <person name="Baroncelli R."/>
            <person name="Muthumeenakshi S."/>
            <person name="Osborne T.H."/>
            <person name="Janganan T.K."/>
            <person name="Sreenivasaprasad S."/>
        </authorList>
    </citation>
    <scope>NUCLEOTIDE SEQUENCE</scope>
    <source>
        <strain evidence="2">Conio</strain>
    </source>
</reference>
<feature type="region of interest" description="Disordered" evidence="1">
    <location>
        <begin position="152"/>
        <end position="177"/>
    </location>
</feature>
<organism evidence="2 3">
    <name type="scientific">Paraphaeosphaeria minitans</name>
    <dbReference type="NCBI Taxonomy" id="565426"/>
    <lineage>
        <taxon>Eukaryota</taxon>
        <taxon>Fungi</taxon>
        <taxon>Dikarya</taxon>
        <taxon>Ascomycota</taxon>
        <taxon>Pezizomycotina</taxon>
        <taxon>Dothideomycetes</taxon>
        <taxon>Pleosporomycetidae</taxon>
        <taxon>Pleosporales</taxon>
        <taxon>Massarineae</taxon>
        <taxon>Didymosphaeriaceae</taxon>
        <taxon>Paraphaeosphaeria</taxon>
    </lineage>
</organism>
<feature type="compositionally biased region" description="Basic and acidic residues" evidence="1">
    <location>
        <begin position="338"/>
        <end position="349"/>
    </location>
</feature>
<dbReference type="AlphaFoldDB" id="A0A9P6GBB1"/>
<keyword evidence="3" id="KW-1185">Reference proteome</keyword>
<evidence type="ECO:0000313" key="2">
    <source>
        <dbReference type="EMBL" id="KAF9731968.1"/>
    </source>
</evidence>
<evidence type="ECO:0000313" key="3">
    <source>
        <dbReference type="Proteomes" id="UP000756921"/>
    </source>
</evidence>
<proteinExistence type="predicted"/>
<evidence type="ECO:0000256" key="1">
    <source>
        <dbReference type="SAM" id="MobiDB-lite"/>
    </source>
</evidence>
<feature type="region of interest" description="Disordered" evidence="1">
    <location>
        <begin position="193"/>
        <end position="226"/>
    </location>
</feature>
<protein>
    <submittedName>
        <fullName evidence="2">Uncharacterized protein</fullName>
    </submittedName>
</protein>